<evidence type="ECO:0000313" key="6">
    <source>
        <dbReference type="RefSeq" id="XP_013386442.1"/>
    </source>
</evidence>
<evidence type="ECO:0000256" key="3">
    <source>
        <dbReference type="SAM" id="MobiDB-lite"/>
    </source>
</evidence>
<feature type="domain" description="BTB" evidence="4">
    <location>
        <begin position="141"/>
        <end position="208"/>
    </location>
</feature>
<dbReference type="FunFam" id="1.25.40.420:FF:000001">
    <property type="entry name" value="Kelch-like family member 12"/>
    <property type="match status" value="1"/>
</dbReference>
<protein>
    <submittedName>
        <fullName evidence="6">Kelch-like protein 7 isoform X1</fullName>
    </submittedName>
    <submittedName>
        <fullName evidence="7">Kelch-like protein 7 isoform X2</fullName>
    </submittedName>
</protein>
<dbReference type="OrthoDB" id="19132at2759"/>
<dbReference type="SMART" id="SM00875">
    <property type="entry name" value="BACK"/>
    <property type="match status" value="1"/>
</dbReference>
<dbReference type="GeneID" id="106155947"/>
<evidence type="ECO:0000259" key="4">
    <source>
        <dbReference type="PROSITE" id="PS50097"/>
    </source>
</evidence>
<dbReference type="Gene3D" id="1.25.40.420">
    <property type="match status" value="1"/>
</dbReference>
<dbReference type="InterPro" id="IPR011333">
    <property type="entry name" value="SKP1/BTB/POZ_sf"/>
</dbReference>
<proteinExistence type="predicted"/>
<dbReference type="InterPro" id="IPR030599">
    <property type="entry name" value="BTB/POZ_KLHL7"/>
</dbReference>
<dbReference type="GO" id="GO:0031463">
    <property type="term" value="C:Cul3-RING ubiquitin ligase complex"/>
    <property type="evidence" value="ECO:0007669"/>
    <property type="project" value="InterPro"/>
</dbReference>
<dbReference type="KEGG" id="lak:106155947"/>
<dbReference type="SMART" id="SM00612">
    <property type="entry name" value="Kelch"/>
    <property type="match status" value="5"/>
</dbReference>
<evidence type="ECO:0000313" key="7">
    <source>
        <dbReference type="RefSeq" id="XP_013386444.1"/>
    </source>
</evidence>
<dbReference type="RefSeq" id="XP_013386444.1">
    <property type="nucleotide sequence ID" value="XM_013530990.1"/>
</dbReference>
<keyword evidence="5" id="KW-1185">Reference proteome</keyword>
<dbReference type="Gene3D" id="2.120.10.80">
    <property type="entry name" value="Kelch-type beta propeller"/>
    <property type="match status" value="1"/>
</dbReference>
<accession>A0A1S3HN23</accession>
<feature type="compositionally biased region" description="Gly residues" evidence="3">
    <location>
        <begin position="85"/>
        <end position="96"/>
    </location>
</feature>
<feature type="compositionally biased region" description="Polar residues" evidence="3">
    <location>
        <begin position="48"/>
        <end position="62"/>
    </location>
</feature>
<dbReference type="SUPFAM" id="SSF54695">
    <property type="entry name" value="POZ domain"/>
    <property type="match status" value="1"/>
</dbReference>
<keyword evidence="2" id="KW-0677">Repeat</keyword>
<dbReference type="PANTHER" id="PTHR45632">
    <property type="entry name" value="LD33804P"/>
    <property type="match status" value="1"/>
</dbReference>
<dbReference type="InterPro" id="IPR015915">
    <property type="entry name" value="Kelch-typ_b-propeller"/>
</dbReference>
<dbReference type="Pfam" id="PF24681">
    <property type="entry name" value="Kelch_KLHDC2_KLHL20_DRC7"/>
    <property type="match status" value="1"/>
</dbReference>
<dbReference type="InterPro" id="IPR017096">
    <property type="entry name" value="BTB-kelch_protein"/>
</dbReference>
<dbReference type="Pfam" id="PF00651">
    <property type="entry name" value="BTB"/>
    <property type="match status" value="1"/>
</dbReference>
<dbReference type="PROSITE" id="PS50097">
    <property type="entry name" value="BTB"/>
    <property type="match status" value="1"/>
</dbReference>
<dbReference type="CDD" id="cd18237">
    <property type="entry name" value="BTB_POZ_KLHL7"/>
    <property type="match status" value="1"/>
</dbReference>
<name>A0A1S3HN23_LINAN</name>
<dbReference type="STRING" id="7574.A0A1S3HN23"/>
<gene>
    <name evidence="6 7" type="primary">LOC106155947</name>
</gene>
<dbReference type="AlphaFoldDB" id="A0A1S3HN23"/>
<dbReference type="InterPro" id="IPR006652">
    <property type="entry name" value="Kelch_1"/>
</dbReference>
<dbReference type="PIRSF" id="PIRSF037037">
    <property type="entry name" value="Kelch-like_protein_gigaxonin"/>
    <property type="match status" value="1"/>
</dbReference>
<sequence>MTDGSDQEEETIEASLRPLRGGTLYSITGLIVRGGIHHHMSQPLLSRMSDSGITTGTPNQHVSIGDRAGTSGGPSRLSSALVMTGGLGQTRRGGGDTQSPLLGDDRTNNEGGFHGSVARISERQAEFFRCMNGMRQREEMTDVILIVEGHEFKAHRVVLAACSSFFHAMFTSNMTEAQTSRVELQDIYHGTVEAIIDFAYTADIQLNDSNVQELLSAGNRYQIQPIKDACCHYLTQQLSAANCLGIKDFADFHNCPELCEAASNFAYLHFREVCQGEEFLKQRPESVTDLLSKDELTVKCEDEVYDAAIRWLKHDLPARFEHKESILGRIRFPLITRHYLTTHVQHEGLLQDNCDCLKMIIGGMQYHLLGEEERRAAETVSTVTPRRKKYDFQIACFGGSETGTCQYFNPKGQCWSNFPPMPEKRNGHSAVNVGSCVYIIGGSYHFPMTRIHRYSIATQRWDSVNARLEDGRENLAACELDGKVYICGGTSTHGSTSHRTTELFDPSRDHLSFLKPLIHPRFEHGLVVCKGFLYACGGAMSNNRPLKLCERFSTTLNKWIEIPPMHFARKGLGLAAVDGKIYAFGGQDELTVLDTVECYDPVYNLWTFCAKMPYRLCQVKSVVIGGSIWILSGMRDSSRLGNALEYKPAEDRWVFHYNTRSTIMNSVATVTVDTCVV</sequence>
<organism evidence="5 7">
    <name type="scientific">Lingula anatina</name>
    <name type="common">Brachiopod</name>
    <name type="synonym">Lingula unguis</name>
    <dbReference type="NCBI Taxonomy" id="7574"/>
    <lineage>
        <taxon>Eukaryota</taxon>
        <taxon>Metazoa</taxon>
        <taxon>Spiralia</taxon>
        <taxon>Lophotrochozoa</taxon>
        <taxon>Brachiopoda</taxon>
        <taxon>Linguliformea</taxon>
        <taxon>Lingulata</taxon>
        <taxon>Lingulida</taxon>
        <taxon>Linguloidea</taxon>
        <taxon>Lingulidae</taxon>
        <taxon>Lingula</taxon>
    </lineage>
</organism>
<evidence type="ECO:0000313" key="5">
    <source>
        <dbReference type="Proteomes" id="UP000085678"/>
    </source>
</evidence>
<dbReference type="SMART" id="SM00225">
    <property type="entry name" value="BTB"/>
    <property type="match status" value="1"/>
</dbReference>
<dbReference type="PANTHER" id="PTHR45632:SF3">
    <property type="entry name" value="KELCH-LIKE PROTEIN 32"/>
    <property type="match status" value="1"/>
</dbReference>
<dbReference type="InterPro" id="IPR011043">
    <property type="entry name" value="Gal_Oxase/kelch_b-propeller"/>
</dbReference>
<dbReference type="OMA" id="HNNCLIC"/>
<dbReference type="FunFam" id="3.30.710.10:FF:000001">
    <property type="entry name" value="Kelch-like family member 20"/>
    <property type="match status" value="1"/>
</dbReference>
<dbReference type="CDD" id="cd18508">
    <property type="entry name" value="BACK_KEL_like"/>
    <property type="match status" value="1"/>
</dbReference>
<dbReference type="SUPFAM" id="SSF50965">
    <property type="entry name" value="Galactose oxidase, central domain"/>
    <property type="match status" value="1"/>
</dbReference>
<dbReference type="Pfam" id="PF01344">
    <property type="entry name" value="Kelch_1"/>
    <property type="match status" value="1"/>
</dbReference>
<evidence type="ECO:0000256" key="2">
    <source>
        <dbReference type="ARBA" id="ARBA00022737"/>
    </source>
</evidence>
<evidence type="ECO:0000256" key="1">
    <source>
        <dbReference type="ARBA" id="ARBA00022441"/>
    </source>
</evidence>
<dbReference type="InterPro" id="IPR011705">
    <property type="entry name" value="BACK"/>
</dbReference>
<keyword evidence="1" id="KW-0880">Kelch repeat</keyword>
<dbReference type="Proteomes" id="UP000085678">
    <property type="component" value="Unplaced"/>
</dbReference>
<dbReference type="Pfam" id="PF07707">
    <property type="entry name" value="BACK"/>
    <property type="match status" value="1"/>
</dbReference>
<dbReference type="InterPro" id="IPR000210">
    <property type="entry name" value="BTB/POZ_dom"/>
</dbReference>
<dbReference type="GO" id="GO:0016567">
    <property type="term" value="P:protein ubiquitination"/>
    <property type="evidence" value="ECO:0007669"/>
    <property type="project" value="InterPro"/>
</dbReference>
<reference evidence="6 7" key="1">
    <citation type="submission" date="2025-04" db="UniProtKB">
        <authorList>
            <consortium name="RefSeq"/>
        </authorList>
    </citation>
    <scope>IDENTIFICATION</scope>
    <source>
        <tissue evidence="6 7">Gonads</tissue>
    </source>
</reference>
<dbReference type="RefSeq" id="XP_013386442.1">
    <property type="nucleotide sequence ID" value="XM_013530988.1"/>
</dbReference>
<feature type="region of interest" description="Disordered" evidence="3">
    <location>
        <begin position="47"/>
        <end position="110"/>
    </location>
</feature>
<dbReference type="Gene3D" id="3.30.710.10">
    <property type="entry name" value="Potassium Channel Kv1.1, Chain A"/>
    <property type="match status" value="1"/>
</dbReference>